<accession>A0A318H873</accession>
<gene>
    <name evidence="1" type="ORF">C8E89_14324</name>
</gene>
<dbReference type="OrthoDB" id="4746773at2"/>
<keyword evidence="2" id="KW-1185">Reference proteome</keyword>
<comment type="caution">
    <text evidence="1">The sequence shown here is derived from an EMBL/GenBank/DDBJ whole genome shotgun (WGS) entry which is preliminary data.</text>
</comment>
<dbReference type="Proteomes" id="UP000247781">
    <property type="component" value="Unassembled WGS sequence"/>
</dbReference>
<protein>
    <submittedName>
        <fullName evidence="1">Uncharacterized protein</fullName>
    </submittedName>
</protein>
<dbReference type="EMBL" id="QJJU01000043">
    <property type="protein sequence ID" value="PXW98874.1"/>
    <property type="molecule type" value="Genomic_DNA"/>
</dbReference>
<sequence>MIRDAERIVFREKWRVCERRAAERLAVTTSLKWTRLFPESAVIQVVAVYGVVVGHIRHNGTHWIATGTNQRDPVADCDTFRAALLALACEAQRW</sequence>
<dbReference type="AlphaFoldDB" id="A0A318H873"/>
<organism evidence="1 2">
    <name type="scientific">Mycolicibacterium moriokaense</name>
    <dbReference type="NCBI Taxonomy" id="39691"/>
    <lineage>
        <taxon>Bacteria</taxon>
        <taxon>Bacillati</taxon>
        <taxon>Actinomycetota</taxon>
        <taxon>Actinomycetes</taxon>
        <taxon>Mycobacteriales</taxon>
        <taxon>Mycobacteriaceae</taxon>
        <taxon>Mycolicibacterium</taxon>
    </lineage>
</organism>
<evidence type="ECO:0000313" key="2">
    <source>
        <dbReference type="Proteomes" id="UP000247781"/>
    </source>
</evidence>
<reference evidence="2" key="1">
    <citation type="submission" date="2018-05" db="EMBL/GenBank/DDBJ databases">
        <authorList>
            <person name="Deangelis K."/>
            <person name="Huntemann M."/>
            <person name="Clum A."/>
            <person name="Pillay M."/>
            <person name="Palaniappan K."/>
            <person name="Varghese N."/>
            <person name="Mikhailova N."/>
            <person name="Stamatis D."/>
            <person name="Reddy T."/>
            <person name="Daum C."/>
            <person name="Shapiro N."/>
            <person name="Ivanova N."/>
            <person name="Kyrpides N."/>
            <person name="Woyke T."/>
        </authorList>
    </citation>
    <scope>NUCLEOTIDE SEQUENCE [LARGE SCALE GENOMIC DNA]</scope>
    <source>
        <strain evidence="2">GAS496</strain>
    </source>
</reference>
<evidence type="ECO:0000313" key="1">
    <source>
        <dbReference type="EMBL" id="PXW98874.1"/>
    </source>
</evidence>
<name>A0A318H873_9MYCO</name>
<proteinExistence type="predicted"/>
<reference evidence="1 2" key="2">
    <citation type="submission" date="2018-06" db="EMBL/GenBank/DDBJ databases">
        <title>Sequencing of bacterial isolates from soil warming experiment in Harvard Forest, Massachusetts, USA.</title>
        <authorList>
            <person name="Deangelis K.PhD."/>
        </authorList>
    </citation>
    <scope>NUCLEOTIDE SEQUENCE [LARGE SCALE GENOMIC DNA]</scope>
    <source>
        <strain evidence="1 2">GAS496</strain>
    </source>
</reference>